<dbReference type="RefSeq" id="WP_237379708.1">
    <property type="nucleotide sequence ID" value="NZ_CP071793.1"/>
</dbReference>
<feature type="compositionally biased region" description="Basic and acidic residues" evidence="1">
    <location>
        <begin position="7"/>
        <end position="24"/>
    </location>
</feature>
<dbReference type="Pfam" id="PF13191">
    <property type="entry name" value="AAA_16"/>
    <property type="match status" value="1"/>
</dbReference>
<dbReference type="SUPFAM" id="SSF52540">
    <property type="entry name" value="P-loop containing nucleoside triphosphate hydrolases"/>
    <property type="match status" value="1"/>
</dbReference>
<name>A0A8A4TKS3_SULCO</name>
<dbReference type="Proteomes" id="UP000663929">
    <property type="component" value="Chromosome"/>
</dbReference>
<organism evidence="3 4">
    <name type="scientific">Sulfidibacter corallicola</name>
    <dbReference type="NCBI Taxonomy" id="2818388"/>
    <lineage>
        <taxon>Bacteria</taxon>
        <taxon>Pseudomonadati</taxon>
        <taxon>Acidobacteriota</taxon>
        <taxon>Holophagae</taxon>
        <taxon>Acanthopleuribacterales</taxon>
        <taxon>Acanthopleuribacteraceae</taxon>
        <taxon>Sulfidibacter</taxon>
    </lineage>
</organism>
<dbReference type="KEGG" id="scor:J3U87_31215"/>
<feature type="compositionally biased region" description="Acidic residues" evidence="1">
    <location>
        <begin position="1170"/>
        <end position="1184"/>
    </location>
</feature>
<accession>A0A8A4TKS3</accession>
<keyword evidence="3" id="KW-0067">ATP-binding</keyword>
<reference evidence="3" key="1">
    <citation type="submission" date="2021-03" db="EMBL/GenBank/DDBJ databases">
        <title>Acanthopleuribacteraceae sp. M133.</title>
        <authorList>
            <person name="Wang G."/>
        </authorList>
    </citation>
    <scope>NUCLEOTIDE SEQUENCE</scope>
    <source>
        <strain evidence="3">M133</strain>
    </source>
</reference>
<dbReference type="InterPro" id="IPR027417">
    <property type="entry name" value="P-loop_NTPase"/>
</dbReference>
<feature type="region of interest" description="Disordered" evidence="1">
    <location>
        <begin position="1148"/>
        <end position="1234"/>
    </location>
</feature>
<gene>
    <name evidence="3" type="ORF">J3U87_31215</name>
</gene>
<keyword evidence="3" id="KW-0547">Nucleotide-binding</keyword>
<feature type="domain" description="Orc1-like AAA ATPase" evidence="2">
    <location>
        <begin position="304"/>
        <end position="461"/>
    </location>
</feature>
<evidence type="ECO:0000313" key="3">
    <source>
        <dbReference type="EMBL" id="QTD50077.1"/>
    </source>
</evidence>
<evidence type="ECO:0000313" key="4">
    <source>
        <dbReference type="Proteomes" id="UP000663929"/>
    </source>
</evidence>
<protein>
    <submittedName>
        <fullName evidence="3">ATP-binding protein</fullName>
    </submittedName>
</protein>
<dbReference type="InterPro" id="IPR041664">
    <property type="entry name" value="AAA_16"/>
</dbReference>
<feature type="region of interest" description="Disordered" evidence="1">
    <location>
        <begin position="1"/>
        <end position="26"/>
    </location>
</feature>
<proteinExistence type="predicted"/>
<dbReference type="EMBL" id="CP071793">
    <property type="protein sequence ID" value="QTD50077.1"/>
    <property type="molecule type" value="Genomic_DNA"/>
</dbReference>
<dbReference type="Gene3D" id="3.40.50.300">
    <property type="entry name" value="P-loop containing nucleotide triphosphate hydrolases"/>
    <property type="match status" value="1"/>
</dbReference>
<sequence length="1584" mass="177918">MKHLDRYRHPERDRSESRTAHPEEPVGTYILKAQEYAFPEFYDAGGGGGPAMFHAPVLSPADLAQARETQVQTRRDAYLAQEDARFWLRLAWPPYWTPRLLGSVLARDNVTRNPGMVTHRDPAEAASRPGQLPTDLGGIDDLIQRCEHLDILERFETLPGLDEIEAPDPADDRIELLPQARAFILEKLDETPGQIARLTQEAMSVAEHLLAANPAILTKEPRIARWAELAKYLHDVNGFREFLRDRLIAAMDRDDLTAAMAWMREARALAEPLGGRLAPAVEGNARYLELRQRTQDDERRLCHFLEREEQIAAFDRLLDGHGDSNDPPWSLHYVGPGGIGKTMLVRHLVSRHVPRLGGVAARIDFDFLDPDYPVRRPGLLLEHLAEELRLKDTESRSEENYYSFSTALIRFNEWLTGEASEQERERPLETGWFSSLLDAFAGMIRNLPEPVVLVLDTCEELARPGPTGKPTRAIADTFAIFDQLRDMTQHFVLVLAGRRLLAGSGHGWTRIGDPTHEGLPERRHLCLHEIRGFRRGEAERYLNLAGVSAKKMRRTILNRCETDARHAVRIRFDKSATSEKNVRGKRYHPFELDLYAKWVREDPAMNPERLTRSGSDRYVEERIDGRLRHPELRRWMPVISMLTRFDDEMLRAALGMSRHDEGFDAIFQELARQEWILRADGFLGIQPLLRERLRRFYHERSALVRDRARSRLIPHLMAWLERIPVASIHEVQVTALFELTAGHAELQLQAWRTLRGRLIAAKDWSRLSRLADRLCTGPLAATEGAPATAVPPARLLVLADYVAATRHLQLVPDALSFWQLVLSGLPVLAEGLERERLRIRALAGLVVGVALNHGDTTALSFSDSFCYCATECLEGPEGFWDDDMMACAIATCEHLVEIIERQRENEFGLHRIHTSLAPLLAGLRARATAPVLQTYAEALRVRASLWQDPPPETAEAFRGWWAKAEALPAETHAWLDWPAPKNLRTKLKLEALFHGWPRFLDSSWILDRCAFKPDLKIRDTARDRLQSLLGRIHITLSQSAFPIRDTAIAFVKIKPEDVPSNDQYNSLRRIPPLVLTLIEGGVSLWNPNDVLTPLLKKAVSLGLNHFWVTQAEHLQAKLALPSPGSLSVGAGIEPPDLDVGLTPEKYSQVKDGFSFPGPEDTDNGGSLGIEPDDLFDPDDDEMEPEPPKPVEPTQSSSPIDAGKPPRSGPSQAPQDSLPGDEGGGGGPQTDPWQPEISLNLRVRSPIWPMGIKDMSVDLEWLPRGAETHWAHRQSLKGADLDRIPEVLLLPDATLLRSGFDTAPTAALRLVAQPAVHHWPPWERFMWQAFDRAARQAGKRDPEAKGLEIVRLVEPERPPQTAPATYQDFSGIFLLCDDKYAMDLTAAEWDQPPFQLSHVGSLDRPPDTKIPRSVVHLIGRPFELAEEVGFSPHFESKGMSKQRAAQPGEWFDAGELSRWFPETALFVLQLPPTYTTPDPRATALMRVLGAHLTAQSGGQVIVVPPLPMDASGNAARSIATSLRAWMRIRTRDEPWNDAHACHLTSALKQDLMTLHTGTKAPADDPPLAWEVTLFAADPTPPRSRS</sequence>
<evidence type="ECO:0000256" key="1">
    <source>
        <dbReference type="SAM" id="MobiDB-lite"/>
    </source>
</evidence>
<dbReference type="GO" id="GO:0005524">
    <property type="term" value="F:ATP binding"/>
    <property type="evidence" value="ECO:0007669"/>
    <property type="project" value="UniProtKB-KW"/>
</dbReference>
<keyword evidence="4" id="KW-1185">Reference proteome</keyword>
<evidence type="ECO:0000259" key="2">
    <source>
        <dbReference type="Pfam" id="PF13191"/>
    </source>
</evidence>
<feature type="region of interest" description="Disordered" evidence="1">
    <location>
        <begin position="113"/>
        <end position="134"/>
    </location>
</feature>